<keyword evidence="10" id="KW-1185">Reference proteome</keyword>
<dbReference type="Gene3D" id="3.60.20.30">
    <property type="entry name" value="(Glycosyl)asparaginase"/>
    <property type="match status" value="1"/>
</dbReference>
<evidence type="ECO:0000313" key="9">
    <source>
        <dbReference type="EMBL" id="CAJ1371010.1"/>
    </source>
</evidence>
<feature type="site" description="Cleavage; by autolysis" evidence="8">
    <location>
        <begin position="130"/>
        <end position="131"/>
    </location>
</feature>
<accession>A0AA36MJY9</accession>
<gene>
    <name evidence="9" type="ORF">EVOR1521_LOCUS1445</name>
</gene>
<evidence type="ECO:0000256" key="2">
    <source>
        <dbReference type="ARBA" id="ARBA00012879"/>
    </source>
</evidence>
<dbReference type="FunFam" id="3.60.20.30:FF:000001">
    <property type="entry name" value="Isoaspartyl peptidase/L-asparaginase"/>
    <property type="match status" value="1"/>
</dbReference>
<dbReference type="PANTHER" id="PTHR10188">
    <property type="entry name" value="L-ASPARAGINASE"/>
    <property type="match status" value="1"/>
</dbReference>
<dbReference type="InterPro" id="IPR029055">
    <property type="entry name" value="Ntn_hydrolases_N"/>
</dbReference>
<evidence type="ECO:0000256" key="4">
    <source>
        <dbReference type="ARBA" id="ARBA00022801"/>
    </source>
</evidence>
<evidence type="ECO:0000256" key="6">
    <source>
        <dbReference type="PIRSR" id="PIRSR600246-1"/>
    </source>
</evidence>
<dbReference type="EMBL" id="CAUJNA010000047">
    <property type="protein sequence ID" value="CAJ1371010.1"/>
    <property type="molecule type" value="Genomic_DNA"/>
</dbReference>
<reference evidence="9" key="1">
    <citation type="submission" date="2023-08" db="EMBL/GenBank/DDBJ databases">
        <authorList>
            <person name="Chen Y."/>
            <person name="Shah S."/>
            <person name="Dougan E. K."/>
            <person name="Thang M."/>
            <person name="Chan C."/>
        </authorList>
    </citation>
    <scope>NUCLEOTIDE SEQUENCE</scope>
</reference>
<organism evidence="9 10">
    <name type="scientific">Effrenium voratum</name>
    <dbReference type="NCBI Taxonomy" id="2562239"/>
    <lineage>
        <taxon>Eukaryota</taxon>
        <taxon>Sar</taxon>
        <taxon>Alveolata</taxon>
        <taxon>Dinophyceae</taxon>
        <taxon>Suessiales</taxon>
        <taxon>Symbiodiniaceae</taxon>
        <taxon>Effrenium</taxon>
    </lineage>
</organism>
<comment type="catalytic activity">
    <reaction evidence="1">
        <text>Cleavage of a beta-linked Asp residue from the N-terminus of a polypeptide.</text>
        <dbReference type="EC" id="3.4.19.5"/>
    </reaction>
</comment>
<dbReference type="Pfam" id="PF01112">
    <property type="entry name" value="Asparaginase_2"/>
    <property type="match status" value="1"/>
</dbReference>
<evidence type="ECO:0000313" key="10">
    <source>
        <dbReference type="Proteomes" id="UP001178507"/>
    </source>
</evidence>
<keyword evidence="3" id="KW-0645">Protease</keyword>
<evidence type="ECO:0000256" key="3">
    <source>
        <dbReference type="ARBA" id="ARBA00022670"/>
    </source>
</evidence>
<comment type="caution">
    <text evidence="9">The sequence shown here is derived from an EMBL/GenBank/DDBJ whole genome shotgun (WGS) entry which is preliminary data.</text>
</comment>
<dbReference type="InterPro" id="IPR000246">
    <property type="entry name" value="Peptidase_T2"/>
</dbReference>
<dbReference type="GO" id="GO:0008798">
    <property type="term" value="F:beta-aspartyl-peptidase activity"/>
    <property type="evidence" value="ECO:0007669"/>
    <property type="project" value="UniProtKB-EC"/>
</dbReference>
<feature type="binding site" evidence="7">
    <location>
        <begin position="181"/>
        <end position="184"/>
    </location>
    <ligand>
        <name>substrate</name>
    </ligand>
</feature>
<dbReference type="GO" id="GO:0005737">
    <property type="term" value="C:cytoplasm"/>
    <property type="evidence" value="ECO:0007669"/>
    <property type="project" value="TreeGrafter"/>
</dbReference>
<sequence length="285" mass="29566">MLKAVDAVELAVRALEQEPSLNAGRGCSLNADGQPELDALLMEGSSRRAGAVAGVAVQHPISLARMVMERTEHVMMAGEGAMAFAREQEICDATDLVTAEALQEWQQWREYSENVSALFAGRSQEASPGDTVGAVALDAEGCLACGTSTGGVVGKRPGRVGDSPLIGCGGYADACGAVSATGHGEAIARVTLSRLALWLMDSHGRCDLAARDALARMRALDEQGGGAGGLLLLSVNGDVSVDFTTQRMAWAVLEGQPRLCAVARFGDGEDTGAFREKSVCGTKGL</sequence>
<evidence type="ECO:0000256" key="8">
    <source>
        <dbReference type="PIRSR" id="PIRSR600246-3"/>
    </source>
</evidence>
<name>A0AA36MJY9_9DINO</name>
<evidence type="ECO:0000256" key="7">
    <source>
        <dbReference type="PIRSR" id="PIRSR600246-2"/>
    </source>
</evidence>
<evidence type="ECO:0000256" key="5">
    <source>
        <dbReference type="ARBA" id="ARBA00022813"/>
    </source>
</evidence>
<dbReference type="GO" id="GO:0006508">
    <property type="term" value="P:proteolysis"/>
    <property type="evidence" value="ECO:0007669"/>
    <property type="project" value="UniProtKB-KW"/>
</dbReference>
<dbReference type="Proteomes" id="UP001178507">
    <property type="component" value="Unassembled WGS sequence"/>
</dbReference>
<feature type="active site" description="Nucleophile" evidence="6">
    <location>
        <position position="131"/>
    </location>
</feature>
<dbReference type="AlphaFoldDB" id="A0AA36MJY9"/>
<keyword evidence="5" id="KW-0068">Autocatalytic cleavage</keyword>
<dbReference type="GO" id="GO:0033345">
    <property type="term" value="P:L-asparagine catabolic process via L-aspartate"/>
    <property type="evidence" value="ECO:0007669"/>
    <property type="project" value="TreeGrafter"/>
</dbReference>
<dbReference type="PANTHER" id="PTHR10188:SF43">
    <property type="entry name" value="ASPARAGINASE (EUROFUNG)"/>
    <property type="match status" value="1"/>
</dbReference>
<feature type="binding site" evidence="7">
    <location>
        <begin position="159"/>
        <end position="162"/>
    </location>
    <ligand>
        <name>substrate</name>
    </ligand>
</feature>
<protein>
    <recommendedName>
        <fullName evidence="2">beta-aspartyl-peptidase</fullName>
        <ecNumber evidence="2">3.4.19.5</ecNumber>
    </recommendedName>
</protein>
<proteinExistence type="predicted"/>
<keyword evidence="4" id="KW-0378">Hydrolase</keyword>
<dbReference type="EC" id="3.4.19.5" evidence="2"/>
<evidence type="ECO:0000256" key="1">
    <source>
        <dbReference type="ARBA" id="ARBA00000306"/>
    </source>
</evidence>
<dbReference type="SUPFAM" id="SSF56235">
    <property type="entry name" value="N-terminal nucleophile aminohydrolases (Ntn hydrolases)"/>
    <property type="match status" value="1"/>
</dbReference>